<proteinExistence type="predicted"/>
<accession>A0A419A6Z2</accession>
<dbReference type="RefSeq" id="WP_119898167.1">
    <property type="nucleotide sequence ID" value="NZ_QNRC01000004.1"/>
</dbReference>
<reference evidence="2" key="1">
    <citation type="submission" date="2018-09" db="EMBL/GenBank/DDBJ databases">
        <title>Paracoccus onubensis nov. sp. a moderate halophilic bacterium isolated from Gruta de las Maravillas (Aracena, Spain).</title>
        <authorList>
            <person name="Jurado V."/>
            <person name="Gutierrez-Patricio S."/>
            <person name="Gonzalez-Pimentel J.L."/>
            <person name="Miller A.Z."/>
            <person name="Laiz L."/>
            <person name="Saiz-Jimenez C."/>
        </authorList>
    </citation>
    <scope>NUCLEOTIDE SEQUENCE [LARGE SCALE GENOMIC DNA]</scope>
    <source>
        <strain evidence="2">DSM 26381</strain>
    </source>
</reference>
<dbReference type="AlphaFoldDB" id="A0A419A6Z2"/>
<dbReference type="Proteomes" id="UP000283587">
    <property type="component" value="Unassembled WGS sequence"/>
</dbReference>
<sequence>MTPEAKIAKLKAELAETREAAATMLANFAIASHPQRDQREAMARMYDEIADGRRRSRITGILARMVAQKLRE</sequence>
<name>A0A419A6Z2_9RHOB</name>
<keyword evidence="2" id="KW-1185">Reference proteome</keyword>
<evidence type="ECO:0000313" key="1">
    <source>
        <dbReference type="EMBL" id="RJL15287.1"/>
    </source>
</evidence>
<organism evidence="1 2">
    <name type="scientific">Paracoccus siganidrum</name>
    <dbReference type="NCBI Taxonomy" id="1276757"/>
    <lineage>
        <taxon>Bacteria</taxon>
        <taxon>Pseudomonadati</taxon>
        <taxon>Pseudomonadota</taxon>
        <taxon>Alphaproteobacteria</taxon>
        <taxon>Rhodobacterales</taxon>
        <taxon>Paracoccaceae</taxon>
        <taxon>Paracoccus</taxon>
    </lineage>
</organism>
<gene>
    <name evidence="1" type="ORF">D3P05_10770</name>
</gene>
<comment type="caution">
    <text evidence="1">The sequence shown here is derived from an EMBL/GenBank/DDBJ whole genome shotgun (WGS) entry which is preliminary data.</text>
</comment>
<evidence type="ECO:0000313" key="2">
    <source>
        <dbReference type="Proteomes" id="UP000283587"/>
    </source>
</evidence>
<protein>
    <submittedName>
        <fullName evidence="1">Uncharacterized protein</fullName>
    </submittedName>
</protein>
<dbReference type="EMBL" id="QZEW01000039">
    <property type="protein sequence ID" value="RJL15287.1"/>
    <property type="molecule type" value="Genomic_DNA"/>
</dbReference>